<organism evidence="1 2">
    <name type="scientific">Arthrobacter phage Joann</name>
    <dbReference type="NCBI Taxonomy" id="1772303"/>
    <lineage>
        <taxon>Viruses</taxon>
        <taxon>Duplodnaviria</taxon>
        <taxon>Heunggongvirae</taxon>
        <taxon>Uroviricota</taxon>
        <taxon>Caudoviricetes</taxon>
        <taxon>Korravirus</taxon>
        <taxon>Korravirus joann</taxon>
    </lineage>
</organism>
<name>A0A0U4K8F5_9CAUD</name>
<gene>
    <name evidence="1" type="primary">40</name>
    <name evidence="1" type="ORF">JOANN_40</name>
</gene>
<dbReference type="GeneID" id="40078584"/>
<reference evidence="1 2" key="1">
    <citation type="submission" date="2015-11" db="EMBL/GenBank/DDBJ databases">
        <authorList>
            <person name="Ott C.T."/>
            <person name="Jacobs-Sera D."/>
            <person name="Guerrero C.A."/>
            <person name="Bowman C.A."/>
            <person name="Russell D.A."/>
            <person name="Pope W.H."/>
            <person name="Hatfull G.F."/>
        </authorList>
    </citation>
    <scope>NUCLEOTIDE SEQUENCE [LARGE SCALE GENOMIC DNA]</scope>
</reference>
<dbReference type="EMBL" id="KU160652">
    <property type="protein sequence ID" value="ALY09443.1"/>
    <property type="molecule type" value="Genomic_DNA"/>
</dbReference>
<dbReference type="KEGG" id="vg:40078584"/>
<sequence length="93" mass="11194">MFGLPDSILLAFALLCFFAALFFWGRWREEVQLRQQTQIREDRQAEFTRLYKRYRVARQLAYREFLDAGETIVGQSFKFPSFAEWVEDRGEDN</sequence>
<accession>A0A0U4K8F5</accession>
<dbReference type="Proteomes" id="UP000221495">
    <property type="component" value="Segment"/>
</dbReference>
<keyword evidence="2" id="KW-1185">Reference proteome</keyword>
<protein>
    <submittedName>
        <fullName evidence="1">Uncharacterized protein</fullName>
    </submittedName>
</protein>
<evidence type="ECO:0000313" key="1">
    <source>
        <dbReference type="EMBL" id="ALY09443.1"/>
    </source>
</evidence>
<evidence type="ECO:0000313" key="2">
    <source>
        <dbReference type="Proteomes" id="UP000221495"/>
    </source>
</evidence>
<proteinExistence type="predicted"/>
<dbReference type="RefSeq" id="YP_009602720.1">
    <property type="nucleotide sequence ID" value="NC_041942.1"/>
</dbReference>
<dbReference type="OrthoDB" id="23022at10239"/>